<dbReference type="Proteomes" id="UP001454036">
    <property type="component" value="Unassembled WGS sequence"/>
</dbReference>
<comment type="caution">
    <text evidence="1">The sequence shown here is derived from an EMBL/GenBank/DDBJ whole genome shotgun (WGS) entry which is preliminary data.</text>
</comment>
<evidence type="ECO:0000313" key="1">
    <source>
        <dbReference type="EMBL" id="GAA0163363.1"/>
    </source>
</evidence>
<protein>
    <submittedName>
        <fullName evidence="1">Uncharacterized protein</fullName>
    </submittedName>
</protein>
<organism evidence="1 2">
    <name type="scientific">Lithospermum erythrorhizon</name>
    <name type="common">Purple gromwell</name>
    <name type="synonym">Lithospermum officinale var. erythrorhizon</name>
    <dbReference type="NCBI Taxonomy" id="34254"/>
    <lineage>
        <taxon>Eukaryota</taxon>
        <taxon>Viridiplantae</taxon>
        <taxon>Streptophyta</taxon>
        <taxon>Embryophyta</taxon>
        <taxon>Tracheophyta</taxon>
        <taxon>Spermatophyta</taxon>
        <taxon>Magnoliopsida</taxon>
        <taxon>eudicotyledons</taxon>
        <taxon>Gunneridae</taxon>
        <taxon>Pentapetalae</taxon>
        <taxon>asterids</taxon>
        <taxon>lamiids</taxon>
        <taxon>Boraginales</taxon>
        <taxon>Boraginaceae</taxon>
        <taxon>Boraginoideae</taxon>
        <taxon>Lithospermeae</taxon>
        <taxon>Lithospermum</taxon>
    </lineage>
</organism>
<dbReference type="EMBL" id="BAABME010004728">
    <property type="protein sequence ID" value="GAA0163363.1"/>
    <property type="molecule type" value="Genomic_DNA"/>
</dbReference>
<keyword evidence="2" id="KW-1185">Reference proteome</keyword>
<evidence type="ECO:0000313" key="2">
    <source>
        <dbReference type="Proteomes" id="UP001454036"/>
    </source>
</evidence>
<accession>A0AAV3QJL1</accession>
<dbReference type="AlphaFoldDB" id="A0AAV3QJL1"/>
<proteinExistence type="predicted"/>
<name>A0AAV3QJL1_LITER</name>
<reference evidence="1 2" key="1">
    <citation type="submission" date="2024-01" db="EMBL/GenBank/DDBJ databases">
        <title>The complete chloroplast genome sequence of Lithospermum erythrorhizon: insights into the phylogenetic relationship among Boraginaceae species and the maternal lineages of purple gromwells.</title>
        <authorList>
            <person name="Okada T."/>
            <person name="Watanabe K."/>
        </authorList>
    </citation>
    <scope>NUCLEOTIDE SEQUENCE [LARGE SCALE GENOMIC DNA]</scope>
</reference>
<sequence length="107" mass="12509">MFLRPHNGVTLALEAHKVCKDYAYTYKKCFSKFGEEDVTFKKFVPSEADWEEVYEVQFLEVFYDVTNLISGSNCPTVNMFLSELSRIKFLINEQLDERKETCEIDGT</sequence>
<gene>
    <name evidence="1" type="ORF">LIER_19249</name>
</gene>